<accession>A0A9D3Y5M5</accession>
<evidence type="ECO:0000313" key="3">
    <source>
        <dbReference type="Proteomes" id="UP000828390"/>
    </source>
</evidence>
<protein>
    <submittedName>
        <fullName evidence="2">Uncharacterized protein</fullName>
    </submittedName>
</protein>
<gene>
    <name evidence="2" type="ORF">DPMN_194769</name>
</gene>
<sequence>MEHGKSSIDDISNALQSGNLNSLAAILHLCRDGGLHKHNDEEPFKSANNEAPNQKQVVAHQKAHKSDQYPDNHPLARIRRKRNRTYGKKYLADMIPRSAMKESKSSIKWLMFKCLT</sequence>
<reference evidence="2" key="2">
    <citation type="submission" date="2020-11" db="EMBL/GenBank/DDBJ databases">
        <authorList>
            <person name="McCartney M.A."/>
            <person name="Auch B."/>
            <person name="Kono T."/>
            <person name="Mallez S."/>
            <person name="Becker A."/>
            <person name="Gohl D.M."/>
            <person name="Silverstein K.A.T."/>
            <person name="Koren S."/>
            <person name="Bechman K.B."/>
            <person name="Herman A."/>
            <person name="Abrahante J.E."/>
            <person name="Garbe J."/>
        </authorList>
    </citation>
    <scope>NUCLEOTIDE SEQUENCE</scope>
    <source>
        <strain evidence="2">Duluth1</strain>
        <tissue evidence="2">Whole animal</tissue>
    </source>
</reference>
<dbReference type="AlphaFoldDB" id="A0A9D3Y5M5"/>
<organism evidence="2 3">
    <name type="scientific">Dreissena polymorpha</name>
    <name type="common">Zebra mussel</name>
    <name type="synonym">Mytilus polymorpha</name>
    <dbReference type="NCBI Taxonomy" id="45954"/>
    <lineage>
        <taxon>Eukaryota</taxon>
        <taxon>Metazoa</taxon>
        <taxon>Spiralia</taxon>
        <taxon>Lophotrochozoa</taxon>
        <taxon>Mollusca</taxon>
        <taxon>Bivalvia</taxon>
        <taxon>Autobranchia</taxon>
        <taxon>Heteroconchia</taxon>
        <taxon>Euheterodonta</taxon>
        <taxon>Imparidentia</taxon>
        <taxon>Neoheterodontei</taxon>
        <taxon>Myida</taxon>
        <taxon>Dreissenoidea</taxon>
        <taxon>Dreissenidae</taxon>
        <taxon>Dreissena</taxon>
    </lineage>
</organism>
<reference evidence="2" key="1">
    <citation type="journal article" date="2019" name="bioRxiv">
        <title>The Genome of the Zebra Mussel, Dreissena polymorpha: A Resource for Invasive Species Research.</title>
        <authorList>
            <person name="McCartney M.A."/>
            <person name="Auch B."/>
            <person name="Kono T."/>
            <person name="Mallez S."/>
            <person name="Zhang Y."/>
            <person name="Obille A."/>
            <person name="Becker A."/>
            <person name="Abrahante J.E."/>
            <person name="Garbe J."/>
            <person name="Badalamenti J.P."/>
            <person name="Herman A."/>
            <person name="Mangelson H."/>
            <person name="Liachko I."/>
            <person name="Sullivan S."/>
            <person name="Sone E.D."/>
            <person name="Koren S."/>
            <person name="Silverstein K.A.T."/>
            <person name="Beckman K.B."/>
            <person name="Gohl D.M."/>
        </authorList>
    </citation>
    <scope>NUCLEOTIDE SEQUENCE</scope>
    <source>
        <strain evidence="2">Duluth1</strain>
        <tissue evidence="2">Whole animal</tissue>
    </source>
</reference>
<dbReference type="EMBL" id="JAIWYP010000023">
    <property type="protein sequence ID" value="KAH3692319.1"/>
    <property type="molecule type" value="Genomic_DNA"/>
</dbReference>
<feature type="compositionally biased region" description="Polar residues" evidence="1">
    <location>
        <begin position="46"/>
        <end position="56"/>
    </location>
</feature>
<name>A0A9D3Y5M5_DREPO</name>
<feature type="region of interest" description="Disordered" evidence="1">
    <location>
        <begin position="37"/>
        <end position="73"/>
    </location>
</feature>
<proteinExistence type="predicted"/>
<evidence type="ECO:0000313" key="2">
    <source>
        <dbReference type="EMBL" id="KAH3692319.1"/>
    </source>
</evidence>
<evidence type="ECO:0000256" key="1">
    <source>
        <dbReference type="SAM" id="MobiDB-lite"/>
    </source>
</evidence>
<comment type="caution">
    <text evidence="2">The sequence shown here is derived from an EMBL/GenBank/DDBJ whole genome shotgun (WGS) entry which is preliminary data.</text>
</comment>
<dbReference type="Proteomes" id="UP000828390">
    <property type="component" value="Unassembled WGS sequence"/>
</dbReference>
<keyword evidence="3" id="KW-1185">Reference proteome</keyword>